<accession>A0ACB8U909</accession>
<evidence type="ECO:0000313" key="2">
    <source>
        <dbReference type="Proteomes" id="UP001055072"/>
    </source>
</evidence>
<reference evidence="1" key="1">
    <citation type="journal article" date="2021" name="Environ. Microbiol.">
        <title>Gene family expansions and transcriptome signatures uncover fungal adaptations to wood decay.</title>
        <authorList>
            <person name="Hage H."/>
            <person name="Miyauchi S."/>
            <person name="Viragh M."/>
            <person name="Drula E."/>
            <person name="Min B."/>
            <person name="Chaduli D."/>
            <person name="Navarro D."/>
            <person name="Favel A."/>
            <person name="Norest M."/>
            <person name="Lesage-Meessen L."/>
            <person name="Balint B."/>
            <person name="Merenyi Z."/>
            <person name="de Eugenio L."/>
            <person name="Morin E."/>
            <person name="Martinez A.T."/>
            <person name="Baldrian P."/>
            <person name="Stursova M."/>
            <person name="Martinez M.J."/>
            <person name="Novotny C."/>
            <person name="Magnuson J.K."/>
            <person name="Spatafora J.W."/>
            <person name="Maurice S."/>
            <person name="Pangilinan J."/>
            <person name="Andreopoulos W."/>
            <person name="LaButti K."/>
            <person name="Hundley H."/>
            <person name="Na H."/>
            <person name="Kuo A."/>
            <person name="Barry K."/>
            <person name="Lipzen A."/>
            <person name="Henrissat B."/>
            <person name="Riley R."/>
            <person name="Ahrendt S."/>
            <person name="Nagy L.G."/>
            <person name="Grigoriev I.V."/>
            <person name="Martin F."/>
            <person name="Rosso M.N."/>
        </authorList>
    </citation>
    <scope>NUCLEOTIDE SEQUENCE</scope>
    <source>
        <strain evidence="1">CBS 384.51</strain>
    </source>
</reference>
<gene>
    <name evidence="1" type="ORF">BDY19DRAFT_721720</name>
</gene>
<dbReference type="Proteomes" id="UP001055072">
    <property type="component" value="Unassembled WGS sequence"/>
</dbReference>
<organism evidence="1 2">
    <name type="scientific">Irpex rosettiformis</name>
    <dbReference type="NCBI Taxonomy" id="378272"/>
    <lineage>
        <taxon>Eukaryota</taxon>
        <taxon>Fungi</taxon>
        <taxon>Dikarya</taxon>
        <taxon>Basidiomycota</taxon>
        <taxon>Agaricomycotina</taxon>
        <taxon>Agaricomycetes</taxon>
        <taxon>Polyporales</taxon>
        <taxon>Irpicaceae</taxon>
        <taxon>Irpex</taxon>
    </lineage>
</organism>
<evidence type="ECO:0000313" key="1">
    <source>
        <dbReference type="EMBL" id="KAI0090594.1"/>
    </source>
</evidence>
<proteinExistence type="predicted"/>
<name>A0ACB8U909_9APHY</name>
<protein>
    <submittedName>
        <fullName evidence="1">Uncharacterized protein</fullName>
    </submittedName>
</protein>
<comment type="caution">
    <text evidence="1">The sequence shown here is derived from an EMBL/GenBank/DDBJ whole genome shotgun (WGS) entry which is preliminary data.</text>
</comment>
<sequence length="158" mass="17946">MVLMLKKTRGRRGLRNTESEDEDGEELTPAVDAAILRTLVGIKTNDPSIYGQEKGIYDKELKTCELKLSSRTRKDKFLKETSLHSTTCPPNLLLVHPRPSHSPMSKSKNLYEVKVQRPSHAAIEANNGIYARRRNMSSRGKKNSAVHEILRREVGEHR</sequence>
<dbReference type="EMBL" id="MU274907">
    <property type="protein sequence ID" value="KAI0090594.1"/>
    <property type="molecule type" value="Genomic_DNA"/>
</dbReference>
<keyword evidence="2" id="KW-1185">Reference proteome</keyword>